<dbReference type="InterPro" id="IPR029044">
    <property type="entry name" value="Nucleotide-diphossugar_trans"/>
</dbReference>
<dbReference type="InterPro" id="IPR001173">
    <property type="entry name" value="Glyco_trans_2-like"/>
</dbReference>
<name>A0A2S9WU54_9FLAO</name>
<organism evidence="2 3">
    <name type="scientific">Nonlabens agnitus</name>
    <dbReference type="NCBI Taxonomy" id="870484"/>
    <lineage>
        <taxon>Bacteria</taxon>
        <taxon>Pseudomonadati</taxon>
        <taxon>Bacteroidota</taxon>
        <taxon>Flavobacteriia</taxon>
        <taxon>Flavobacteriales</taxon>
        <taxon>Flavobacteriaceae</taxon>
        <taxon>Nonlabens</taxon>
    </lineage>
</organism>
<dbReference type="RefSeq" id="WP_105982778.1">
    <property type="nucleotide sequence ID" value="NZ_MQUC01000003.1"/>
</dbReference>
<dbReference type="SUPFAM" id="SSF53448">
    <property type="entry name" value="Nucleotide-diphospho-sugar transferases"/>
    <property type="match status" value="1"/>
</dbReference>
<evidence type="ECO:0000313" key="3">
    <source>
        <dbReference type="Proteomes" id="UP000239532"/>
    </source>
</evidence>
<accession>A0A2S9WU54</accession>
<dbReference type="Proteomes" id="UP000239532">
    <property type="component" value="Unassembled WGS sequence"/>
</dbReference>
<dbReference type="AlphaFoldDB" id="A0A2S9WU54"/>
<keyword evidence="3" id="KW-1185">Reference proteome</keyword>
<evidence type="ECO:0000313" key="2">
    <source>
        <dbReference type="EMBL" id="PRP66998.1"/>
    </source>
</evidence>
<sequence length="258" mass="29377">MKVSIITINFNDLKGLKKTIDSVQRQVYKGFELIVIDGNSSDGSKEFLQQNAHLFTHFVSEPDAGIYDAMNKGAAFAKAEYLYFLNSGDDLHGNDALDNIIDHLDGTDIVYGDINIVEGNKQTIKTAPKQLSFRYLYDDLPAHQATFVKRSLFEKIGGYDADLNIVADWKLFALAVIKYSATYKHIDPVFSNFYTGGISSQVDNSDALINERQAILEEEFPILLVDIKRQFLLERKLRNLRKSKRIQWLQRLGLLDKF</sequence>
<dbReference type="CDD" id="cd06433">
    <property type="entry name" value="GT_2_WfgS_like"/>
    <property type="match status" value="1"/>
</dbReference>
<reference evidence="2 3" key="1">
    <citation type="submission" date="2016-11" db="EMBL/GenBank/DDBJ databases">
        <title>Trade-off between light-utilization and light-protection in marine flavobacteria.</title>
        <authorList>
            <person name="Kumagai Y."/>
        </authorList>
    </citation>
    <scope>NUCLEOTIDE SEQUENCE [LARGE SCALE GENOMIC DNA]</scope>
    <source>
        <strain evidence="2 3">JCM 17109</strain>
    </source>
</reference>
<dbReference type="EMBL" id="MQUC01000003">
    <property type="protein sequence ID" value="PRP66998.1"/>
    <property type="molecule type" value="Genomic_DNA"/>
</dbReference>
<comment type="caution">
    <text evidence="2">The sequence shown here is derived from an EMBL/GenBank/DDBJ whole genome shotgun (WGS) entry which is preliminary data.</text>
</comment>
<feature type="domain" description="Glycosyltransferase 2-like" evidence="1">
    <location>
        <begin position="4"/>
        <end position="131"/>
    </location>
</feature>
<dbReference type="Pfam" id="PF00535">
    <property type="entry name" value="Glycos_transf_2"/>
    <property type="match status" value="1"/>
</dbReference>
<dbReference type="OrthoDB" id="9788101at2"/>
<protein>
    <recommendedName>
        <fullName evidence="1">Glycosyltransferase 2-like domain-containing protein</fullName>
    </recommendedName>
</protein>
<proteinExistence type="predicted"/>
<dbReference type="PANTHER" id="PTHR22916">
    <property type="entry name" value="GLYCOSYLTRANSFERASE"/>
    <property type="match status" value="1"/>
</dbReference>
<evidence type="ECO:0000259" key="1">
    <source>
        <dbReference type="Pfam" id="PF00535"/>
    </source>
</evidence>
<gene>
    <name evidence="2" type="ORF">BST86_07745</name>
</gene>
<dbReference type="GO" id="GO:0016758">
    <property type="term" value="F:hexosyltransferase activity"/>
    <property type="evidence" value="ECO:0007669"/>
    <property type="project" value="UniProtKB-ARBA"/>
</dbReference>
<dbReference type="Gene3D" id="3.90.550.10">
    <property type="entry name" value="Spore Coat Polysaccharide Biosynthesis Protein SpsA, Chain A"/>
    <property type="match status" value="1"/>
</dbReference>
<dbReference type="PANTHER" id="PTHR22916:SF67">
    <property type="entry name" value="COLANIC ACID BIOSYNTHESIS GLYCOSYL TRANSFERASE WCAE-RELATED"/>
    <property type="match status" value="1"/>
</dbReference>